<dbReference type="Proteomes" id="UP000249081">
    <property type="component" value="Unassembled WGS sequence"/>
</dbReference>
<protein>
    <submittedName>
        <fullName evidence="1">Uncharacterized protein</fullName>
    </submittedName>
</protein>
<gene>
    <name evidence="1" type="ORF">DCF17_02065</name>
</gene>
<reference evidence="2" key="1">
    <citation type="submission" date="2018-04" db="EMBL/GenBank/DDBJ databases">
        <authorList>
            <person name="Cornet L."/>
        </authorList>
    </citation>
    <scope>NUCLEOTIDE SEQUENCE [LARGE SCALE GENOMIC DNA]</scope>
</reference>
<dbReference type="AlphaFoldDB" id="A0A2W4YEY6"/>
<accession>A0A2W4YEY6</accession>
<comment type="caution">
    <text evidence="1">The sequence shown here is derived from an EMBL/GenBank/DDBJ whole genome shotgun (WGS) entry which is preliminary data.</text>
</comment>
<name>A0A2W4YEY6_9CYAN</name>
<reference evidence="1 2" key="2">
    <citation type="submission" date="2018-06" db="EMBL/GenBank/DDBJ databases">
        <title>Metagenomic assembly of (sub)arctic Cyanobacteria and their associated microbiome from non-axenic cultures.</title>
        <authorList>
            <person name="Baurain D."/>
        </authorList>
    </citation>
    <scope>NUCLEOTIDE SEQUENCE [LARGE SCALE GENOMIC DNA]</scope>
    <source>
        <strain evidence="1">ULC041bin1</strain>
    </source>
</reference>
<proteinExistence type="predicted"/>
<sequence>MELTSAELSQVQAQLQTYAPAQPAADSLIQHQGQLEAALEAMLVDTYGAPAEFGKPSLWAVTRDVLRQELCSDDGFRGRIRAYVEKPQQATLLTGAIIYLVEQVALPFVISPSLAALVVLYVAKVGLDIFCKYTEPSEPDV</sequence>
<dbReference type="EMBL" id="QBMN01000008">
    <property type="protein sequence ID" value="PZO45295.1"/>
    <property type="molecule type" value="Genomic_DNA"/>
</dbReference>
<organism evidence="1 2">
    <name type="scientific">Shackletoniella antarctica</name>
    <dbReference type="NCBI Taxonomy" id="268115"/>
    <lineage>
        <taxon>Bacteria</taxon>
        <taxon>Bacillati</taxon>
        <taxon>Cyanobacteriota</taxon>
        <taxon>Cyanophyceae</taxon>
        <taxon>Oculatellales</taxon>
        <taxon>Oculatellaceae</taxon>
        <taxon>Shackletoniella</taxon>
    </lineage>
</organism>
<evidence type="ECO:0000313" key="1">
    <source>
        <dbReference type="EMBL" id="PZO45295.1"/>
    </source>
</evidence>
<evidence type="ECO:0000313" key="2">
    <source>
        <dbReference type="Proteomes" id="UP000249081"/>
    </source>
</evidence>